<evidence type="ECO:0000256" key="7">
    <source>
        <dbReference type="ARBA" id="ARBA00023010"/>
    </source>
</evidence>
<evidence type="ECO:0000313" key="13">
    <source>
        <dbReference type="EMBL" id="SVA13977.1"/>
    </source>
</evidence>
<dbReference type="Gene3D" id="3.30.70.3400">
    <property type="match status" value="1"/>
</dbReference>
<dbReference type="InterPro" id="IPR048631">
    <property type="entry name" value="SecD_1st"/>
</dbReference>
<name>A0A381TGT7_9ZZZZ</name>
<feature type="domain" description="Protein export membrane protein SecD/SecF C-terminal" evidence="10">
    <location>
        <begin position="418"/>
        <end position="589"/>
    </location>
</feature>
<sequence length="623" mass="67202">MRSRSIRLSISIILILGIAIAILGFKDINIDVPGFPQIERDSTGPLGLKLGLDLRGGGHLVYQADTGTKFDVTFADDVALDTLMTSLQDLRFGDNDAELEGLLVGPVGVKRYLIRTDIMASDDPRRTGLNAALTEELGAITLFQDSIIEQPTLEQMQGVLDNITGRVNRFGTEEPIIQIFGEDRIIIQLPGASGSVTDILLADPDPDADPSEVDVATSLPRILSEAGYEEFDIEIKDDRTFMVSSNTVNAETQGRAVVAITSEIGSVAQFGVTSGIDKAKALIGQTARLEFKERTCENPACTTFSDADVGNPPLSGDDLSRAEAAANPVGIGWVVNLQFNGRGSDIFSELTRRISTKEAQATKRIAIIMDDRELLAPVSMAWIRDGRTQISGNFSREGARTLAIQIESGRLPVPLRLIQESDVDALLGSESLRNSLIAGLVGLGLVLVFMVIYYRMAGVVAAFALVFYALIVLAVFKMIPITLELAHIGGFILSIGMAVDANILIFERMKEEVRIGRTLASSMEVGFSRAWPAIRDSNISTMITCLVLLWFGDRLGGGLVTGVAISLFIGVAVSMFTAVVVSRNLLQLMAWIGLGGRINLFTPEPLQRNVQEGTQTTATRGGR</sequence>
<evidence type="ECO:0000259" key="11">
    <source>
        <dbReference type="Pfam" id="PF21760"/>
    </source>
</evidence>
<evidence type="ECO:0000256" key="1">
    <source>
        <dbReference type="ARBA" id="ARBA00004651"/>
    </source>
</evidence>
<dbReference type="PANTHER" id="PTHR30081:SF1">
    <property type="entry name" value="PROTEIN TRANSLOCASE SUBUNIT SECD"/>
    <property type="match status" value="1"/>
</dbReference>
<evidence type="ECO:0000256" key="6">
    <source>
        <dbReference type="ARBA" id="ARBA00022989"/>
    </source>
</evidence>
<evidence type="ECO:0008006" key="14">
    <source>
        <dbReference type="Google" id="ProtNLM"/>
    </source>
</evidence>
<gene>
    <name evidence="13" type="ORF">METZ01_LOCUS66831</name>
</gene>
<keyword evidence="4 9" id="KW-0812">Transmembrane</keyword>
<feature type="transmembrane region" description="Helical" evidence="9">
    <location>
        <begin position="436"/>
        <end position="454"/>
    </location>
</feature>
<keyword evidence="3" id="KW-1003">Cell membrane</keyword>
<feature type="domain" description="Protein translocase subunit SecDF P1" evidence="11">
    <location>
        <begin position="157"/>
        <end position="193"/>
    </location>
</feature>
<keyword evidence="5" id="KW-0653">Protein transport</keyword>
<dbReference type="Pfam" id="PF22599">
    <property type="entry name" value="SecDF_P1_head"/>
    <property type="match status" value="1"/>
</dbReference>
<dbReference type="Pfam" id="PF21760">
    <property type="entry name" value="SecD_1st"/>
    <property type="match status" value="1"/>
</dbReference>
<keyword evidence="8 9" id="KW-0472">Membrane</keyword>
<dbReference type="Gene3D" id="3.30.1360.200">
    <property type="match status" value="1"/>
</dbReference>
<dbReference type="Gene3D" id="3.30.70.3220">
    <property type="match status" value="1"/>
</dbReference>
<feature type="transmembrane region" description="Helical" evidence="9">
    <location>
        <begin position="485"/>
        <end position="506"/>
    </location>
</feature>
<feature type="domain" description="SecDF P1 head subdomain" evidence="12">
    <location>
        <begin position="312"/>
        <end position="413"/>
    </location>
</feature>
<protein>
    <recommendedName>
        <fullName evidence="14">Protein translocase subunit SecD</fullName>
    </recommendedName>
</protein>
<evidence type="ECO:0000256" key="9">
    <source>
        <dbReference type="SAM" id="Phobius"/>
    </source>
</evidence>
<dbReference type="GO" id="GO:0005886">
    <property type="term" value="C:plasma membrane"/>
    <property type="evidence" value="ECO:0007669"/>
    <property type="project" value="UniProtKB-SubCell"/>
</dbReference>
<feature type="transmembrane region" description="Helical" evidence="9">
    <location>
        <begin position="558"/>
        <end position="581"/>
    </location>
</feature>
<evidence type="ECO:0000256" key="2">
    <source>
        <dbReference type="ARBA" id="ARBA00022448"/>
    </source>
</evidence>
<dbReference type="Pfam" id="PF02355">
    <property type="entry name" value="SecD_SecF_C"/>
    <property type="match status" value="1"/>
</dbReference>
<evidence type="ECO:0000256" key="3">
    <source>
        <dbReference type="ARBA" id="ARBA00022475"/>
    </source>
</evidence>
<reference evidence="13" key="1">
    <citation type="submission" date="2018-05" db="EMBL/GenBank/DDBJ databases">
        <authorList>
            <person name="Lanie J.A."/>
            <person name="Ng W.-L."/>
            <person name="Kazmierczak K.M."/>
            <person name="Andrzejewski T.M."/>
            <person name="Davidsen T.M."/>
            <person name="Wayne K.J."/>
            <person name="Tettelin H."/>
            <person name="Glass J.I."/>
            <person name="Rusch D."/>
            <person name="Podicherti R."/>
            <person name="Tsui H.-C.T."/>
            <person name="Winkler M.E."/>
        </authorList>
    </citation>
    <scope>NUCLEOTIDE SEQUENCE</scope>
</reference>
<evidence type="ECO:0000256" key="5">
    <source>
        <dbReference type="ARBA" id="ARBA00022927"/>
    </source>
</evidence>
<organism evidence="13">
    <name type="scientific">marine metagenome</name>
    <dbReference type="NCBI Taxonomy" id="408172"/>
    <lineage>
        <taxon>unclassified sequences</taxon>
        <taxon>metagenomes</taxon>
        <taxon>ecological metagenomes</taxon>
    </lineage>
</organism>
<dbReference type="InterPro" id="IPR055344">
    <property type="entry name" value="SecD_SecF_C_bact"/>
</dbReference>
<keyword evidence="2" id="KW-0813">Transport</keyword>
<dbReference type="EMBL" id="UINC01004390">
    <property type="protein sequence ID" value="SVA13977.1"/>
    <property type="molecule type" value="Genomic_DNA"/>
</dbReference>
<comment type="subcellular location">
    <subcellularLocation>
        <location evidence="1">Cell membrane</location>
        <topology evidence="1">Multi-pass membrane protein</topology>
    </subcellularLocation>
</comment>
<dbReference type="NCBIfam" id="TIGR00916">
    <property type="entry name" value="2A0604s01"/>
    <property type="match status" value="1"/>
</dbReference>
<dbReference type="InterPro" id="IPR048634">
    <property type="entry name" value="SecD_SecF_C"/>
</dbReference>
<keyword evidence="7" id="KW-0811">Translocation</keyword>
<accession>A0A381TGT7</accession>
<dbReference type="AlphaFoldDB" id="A0A381TGT7"/>
<dbReference type="InterPro" id="IPR022813">
    <property type="entry name" value="SecD/SecF_arch_bac"/>
</dbReference>
<dbReference type="SUPFAM" id="SSF82866">
    <property type="entry name" value="Multidrug efflux transporter AcrB transmembrane domain"/>
    <property type="match status" value="1"/>
</dbReference>
<feature type="transmembrane region" description="Helical" evidence="9">
    <location>
        <begin position="459"/>
        <end position="479"/>
    </location>
</feature>
<dbReference type="PANTHER" id="PTHR30081">
    <property type="entry name" value="PROTEIN-EXPORT MEMBRANE PROTEIN SEC"/>
    <property type="match status" value="1"/>
</dbReference>
<dbReference type="InterPro" id="IPR054384">
    <property type="entry name" value="SecDF_P1_head"/>
</dbReference>
<dbReference type="NCBIfam" id="TIGR01129">
    <property type="entry name" value="secD"/>
    <property type="match status" value="1"/>
</dbReference>
<evidence type="ECO:0000259" key="10">
    <source>
        <dbReference type="Pfam" id="PF02355"/>
    </source>
</evidence>
<dbReference type="GO" id="GO:0015450">
    <property type="term" value="F:protein-transporting ATPase activity"/>
    <property type="evidence" value="ECO:0007669"/>
    <property type="project" value="InterPro"/>
</dbReference>
<dbReference type="Gene3D" id="1.20.1640.10">
    <property type="entry name" value="Multidrug efflux transporter AcrB transmembrane domain"/>
    <property type="match status" value="1"/>
</dbReference>
<evidence type="ECO:0000256" key="4">
    <source>
        <dbReference type="ARBA" id="ARBA00022692"/>
    </source>
</evidence>
<evidence type="ECO:0000256" key="8">
    <source>
        <dbReference type="ARBA" id="ARBA00023136"/>
    </source>
</evidence>
<keyword evidence="6 9" id="KW-1133">Transmembrane helix</keyword>
<dbReference type="HAMAP" id="MF_01463_B">
    <property type="entry name" value="SecD_B"/>
    <property type="match status" value="1"/>
</dbReference>
<dbReference type="GO" id="GO:0006886">
    <property type="term" value="P:intracellular protein transport"/>
    <property type="evidence" value="ECO:0007669"/>
    <property type="project" value="InterPro"/>
</dbReference>
<dbReference type="InterPro" id="IPR005791">
    <property type="entry name" value="SecD"/>
</dbReference>
<evidence type="ECO:0000259" key="12">
    <source>
        <dbReference type="Pfam" id="PF22599"/>
    </source>
</evidence>
<proteinExistence type="inferred from homology"/>